<keyword evidence="3" id="KW-1185">Reference proteome</keyword>
<dbReference type="GO" id="GO:0008889">
    <property type="term" value="F:glycerophosphodiester phosphodiesterase activity"/>
    <property type="evidence" value="ECO:0007669"/>
    <property type="project" value="UniProtKB-EC"/>
</dbReference>
<dbReference type="EC" id="3.1.4.46" evidence="2"/>
<dbReference type="InterPro" id="IPR017946">
    <property type="entry name" value="PLC-like_Pdiesterase_TIM-brl"/>
</dbReference>
<dbReference type="RefSeq" id="WP_309804786.1">
    <property type="nucleotide sequence ID" value="NZ_JAVDRD010000003.1"/>
</dbReference>
<dbReference type="Gene3D" id="3.20.20.190">
    <property type="entry name" value="Phosphatidylinositol (PI) phosphodiesterase"/>
    <property type="match status" value="1"/>
</dbReference>
<sequence>MVWLRGALFTGALAFLVLTFVNASWIVTAAPGRPRLIANGGITQDYKPGGRNAPCPAREILPPLHAILEDTARSVFTARRMGADYVAIDVVRTADNHLALYPDADLGCRTEATGPVTQMTMAGLARLDAGYGYSADGGKTFPLRGKGRGLIPSLDEILAAGASGRFIYRFPGNDVAAVPLLVDALKRNGHDARALGEGFVGNAALVAAVNQALPGAWTIDPAQSHTCTNAYRWKGWTSLVPASCQGATMIAALEDSFPRGAITLWGWPNRVQQRIEGVGGHVMAVASEGSGDALGTGLRHARELPQVPASFHGTVLIDNFWTVGPALRPDMDARTNAEAVAAQDRDENTP</sequence>
<feature type="domain" description="GP-PDE" evidence="1">
    <location>
        <begin position="67"/>
        <end position="160"/>
    </location>
</feature>
<dbReference type="EMBL" id="JAVDRD010000003">
    <property type="protein sequence ID" value="MDR6510602.1"/>
    <property type="molecule type" value="Genomic_DNA"/>
</dbReference>
<name>A0ABU1MKP5_9SPHN</name>
<accession>A0ABU1MKP5</accession>
<comment type="caution">
    <text evidence="2">The sequence shown here is derived from an EMBL/GenBank/DDBJ whole genome shotgun (WGS) entry which is preliminary data.</text>
</comment>
<dbReference type="Proteomes" id="UP001184150">
    <property type="component" value="Unassembled WGS sequence"/>
</dbReference>
<evidence type="ECO:0000259" key="1">
    <source>
        <dbReference type="Pfam" id="PF03009"/>
    </source>
</evidence>
<reference evidence="2 3" key="1">
    <citation type="submission" date="2023-07" db="EMBL/GenBank/DDBJ databases">
        <title>Sorghum-associated microbial communities from plants grown in Nebraska, USA.</title>
        <authorList>
            <person name="Schachtman D."/>
        </authorList>
    </citation>
    <scope>NUCLEOTIDE SEQUENCE [LARGE SCALE GENOMIC DNA]</scope>
    <source>
        <strain evidence="2 3">DS1027</strain>
    </source>
</reference>
<proteinExistence type="predicted"/>
<keyword evidence="2" id="KW-0378">Hydrolase</keyword>
<dbReference type="InterPro" id="IPR030395">
    <property type="entry name" value="GP_PDE_dom"/>
</dbReference>
<gene>
    <name evidence="2" type="ORF">J2792_001468</name>
</gene>
<evidence type="ECO:0000313" key="3">
    <source>
        <dbReference type="Proteomes" id="UP001184150"/>
    </source>
</evidence>
<organism evidence="2 3">
    <name type="scientific">Novosphingobium capsulatum</name>
    <dbReference type="NCBI Taxonomy" id="13688"/>
    <lineage>
        <taxon>Bacteria</taxon>
        <taxon>Pseudomonadati</taxon>
        <taxon>Pseudomonadota</taxon>
        <taxon>Alphaproteobacteria</taxon>
        <taxon>Sphingomonadales</taxon>
        <taxon>Sphingomonadaceae</taxon>
        <taxon>Novosphingobium</taxon>
    </lineage>
</organism>
<dbReference type="SUPFAM" id="SSF51695">
    <property type="entry name" value="PLC-like phosphodiesterases"/>
    <property type="match status" value="1"/>
</dbReference>
<evidence type="ECO:0000313" key="2">
    <source>
        <dbReference type="EMBL" id="MDR6510602.1"/>
    </source>
</evidence>
<protein>
    <submittedName>
        <fullName evidence="2">Glycerophosphoryl diester phosphodiesterase</fullName>
        <ecNumber evidence="2">3.1.4.46</ecNumber>
    </submittedName>
</protein>
<dbReference type="Pfam" id="PF03009">
    <property type="entry name" value="GDPD"/>
    <property type="match status" value="1"/>
</dbReference>